<protein>
    <recommendedName>
        <fullName evidence="3">F-box domain-containing protein</fullName>
    </recommendedName>
</protein>
<dbReference type="EMBL" id="KV878214">
    <property type="protein sequence ID" value="OJJ33592.1"/>
    <property type="molecule type" value="Genomic_DNA"/>
</dbReference>
<dbReference type="AlphaFoldDB" id="A0A1L9RF95"/>
<name>A0A1L9RF95_ASPWE</name>
<evidence type="ECO:0000313" key="1">
    <source>
        <dbReference type="EMBL" id="OJJ33592.1"/>
    </source>
</evidence>
<evidence type="ECO:0000313" key="2">
    <source>
        <dbReference type="Proteomes" id="UP000184383"/>
    </source>
</evidence>
<gene>
    <name evidence="1" type="ORF">ASPWEDRAFT_71083</name>
</gene>
<proteinExistence type="predicted"/>
<sequence>MGSSLLDNLPAEIKTYIFYHIPDFPSLKSLVLSSPSFHAIYRSQRKHFLSTVIQRCVQLPVMVDAIAFLTALRGQQERTRLVIPPRKALDDFLSHYHLLRAVLQAPVSLIEHEYKGPEVNTSDVFPNLAEDDLIEMAHLHHIVLFLTSKMANDCCQHRPNAETLDEGSIILAPSESFRIQRAFYRLEIFRLLFNTQGLVLNDGEPFSKEEVLSPSDQSDLFLTIFSPWEMEEIQCIREFIYRVYETLPGASDMETEFEKKHFPGAIPDEFVIDDRHRDSEWSAVK</sequence>
<dbReference type="Proteomes" id="UP000184383">
    <property type="component" value="Unassembled WGS sequence"/>
</dbReference>
<reference evidence="2" key="1">
    <citation type="journal article" date="2017" name="Genome Biol.">
        <title>Comparative genomics reveals high biological diversity and specific adaptations in the industrially and medically important fungal genus Aspergillus.</title>
        <authorList>
            <person name="de Vries R.P."/>
            <person name="Riley R."/>
            <person name="Wiebenga A."/>
            <person name="Aguilar-Osorio G."/>
            <person name="Amillis S."/>
            <person name="Uchima C.A."/>
            <person name="Anderluh G."/>
            <person name="Asadollahi M."/>
            <person name="Askin M."/>
            <person name="Barry K."/>
            <person name="Battaglia E."/>
            <person name="Bayram O."/>
            <person name="Benocci T."/>
            <person name="Braus-Stromeyer S.A."/>
            <person name="Caldana C."/>
            <person name="Canovas D."/>
            <person name="Cerqueira G.C."/>
            <person name="Chen F."/>
            <person name="Chen W."/>
            <person name="Choi C."/>
            <person name="Clum A."/>
            <person name="Dos Santos R.A."/>
            <person name="Damasio A.R."/>
            <person name="Diallinas G."/>
            <person name="Emri T."/>
            <person name="Fekete E."/>
            <person name="Flipphi M."/>
            <person name="Freyberg S."/>
            <person name="Gallo A."/>
            <person name="Gournas C."/>
            <person name="Habgood R."/>
            <person name="Hainaut M."/>
            <person name="Harispe M.L."/>
            <person name="Henrissat B."/>
            <person name="Hilden K.S."/>
            <person name="Hope R."/>
            <person name="Hossain A."/>
            <person name="Karabika E."/>
            <person name="Karaffa L."/>
            <person name="Karanyi Z."/>
            <person name="Krasevec N."/>
            <person name="Kuo A."/>
            <person name="Kusch H."/>
            <person name="LaButti K."/>
            <person name="Lagendijk E.L."/>
            <person name="Lapidus A."/>
            <person name="Levasseur A."/>
            <person name="Lindquist E."/>
            <person name="Lipzen A."/>
            <person name="Logrieco A.F."/>
            <person name="MacCabe A."/>
            <person name="Maekelae M.R."/>
            <person name="Malavazi I."/>
            <person name="Melin P."/>
            <person name="Meyer V."/>
            <person name="Mielnichuk N."/>
            <person name="Miskei M."/>
            <person name="Molnar A.P."/>
            <person name="Mule G."/>
            <person name="Ngan C.Y."/>
            <person name="Orejas M."/>
            <person name="Orosz E."/>
            <person name="Ouedraogo J.P."/>
            <person name="Overkamp K.M."/>
            <person name="Park H.-S."/>
            <person name="Perrone G."/>
            <person name="Piumi F."/>
            <person name="Punt P.J."/>
            <person name="Ram A.F."/>
            <person name="Ramon A."/>
            <person name="Rauscher S."/>
            <person name="Record E."/>
            <person name="Riano-Pachon D.M."/>
            <person name="Robert V."/>
            <person name="Roehrig J."/>
            <person name="Ruller R."/>
            <person name="Salamov A."/>
            <person name="Salih N.S."/>
            <person name="Samson R.A."/>
            <person name="Sandor E."/>
            <person name="Sanguinetti M."/>
            <person name="Schuetze T."/>
            <person name="Sepcic K."/>
            <person name="Shelest E."/>
            <person name="Sherlock G."/>
            <person name="Sophianopoulou V."/>
            <person name="Squina F.M."/>
            <person name="Sun H."/>
            <person name="Susca A."/>
            <person name="Todd R.B."/>
            <person name="Tsang A."/>
            <person name="Unkles S.E."/>
            <person name="van de Wiele N."/>
            <person name="van Rossen-Uffink D."/>
            <person name="Oliveira J.V."/>
            <person name="Vesth T.C."/>
            <person name="Visser J."/>
            <person name="Yu J.-H."/>
            <person name="Zhou M."/>
            <person name="Andersen M.R."/>
            <person name="Archer D.B."/>
            <person name="Baker S.E."/>
            <person name="Benoit I."/>
            <person name="Brakhage A.A."/>
            <person name="Braus G.H."/>
            <person name="Fischer R."/>
            <person name="Frisvad J.C."/>
            <person name="Goldman G.H."/>
            <person name="Houbraken J."/>
            <person name="Oakley B."/>
            <person name="Pocsi I."/>
            <person name="Scazzocchio C."/>
            <person name="Seiboth B."/>
            <person name="vanKuyk P.A."/>
            <person name="Wortman J."/>
            <person name="Dyer P.S."/>
            <person name="Grigoriev I.V."/>
        </authorList>
    </citation>
    <scope>NUCLEOTIDE SEQUENCE [LARGE SCALE GENOMIC DNA]</scope>
    <source>
        <strain evidence="2">DTO 134E9</strain>
    </source>
</reference>
<accession>A0A1L9RF95</accession>
<dbReference type="OrthoDB" id="5304511at2759"/>
<dbReference type="VEuPathDB" id="FungiDB:ASPWEDRAFT_71083"/>
<dbReference type="RefSeq" id="XP_040687269.1">
    <property type="nucleotide sequence ID" value="XM_040839160.1"/>
</dbReference>
<dbReference type="GeneID" id="63755008"/>
<organism evidence="1 2">
    <name type="scientific">Aspergillus wentii DTO 134E9</name>
    <dbReference type="NCBI Taxonomy" id="1073089"/>
    <lineage>
        <taxon>Eukaryota</taxon>
        <taxon>Fungi</taxon>
        <taxon>Dikarya</taxon>
        <taxon>Ascomycota</taxon>
        <taxon>Pezizomycotina</taxon>
        <taxon>Eurotiomycetes</taxon>
        <taxon>Eurotiomycetidae</taxon>
        <taxon>Eurotiales</taxon>
        <taxon>Aspergillaceae</taxon>
        <taxon>Aspergillus</taxon>
        <taxon>Aspergillus subgen. Cremei</taxon>
    </lineage>
</organism>
<dbReference type="STRING" id="1073089.A0A1L9RF95"/>
<keyword evidence="2" id="KW-1185">Reference proteome</keyword>
<evidence type="ECO:0008006" key="3">
    <source>
        <dbReference type="Google" id="ProtNLM"/>
    </source>
</evidence>